<dbReference type="GO" id="GO:0005524">
    <property type="term" value="F:ATP binding"/>
    <property type="evidence" value="ECO:0007669"/>
    <property type="project" value="UniProtKB-UniRule"/>
</dbReference>
<comment type="catalytic activity">
    <reaction evidence="7">
        <text>L-threonyl-[protein] + ATP = O-phospho-L-threonyl-[protein] + ADP + H(+)</text>
        <dbReference type="Rhea" id="RHEA:46608"/>
        <dbReference type="Rhea" id="RHEA-COMP:11060"/>
        <dbReference type="Rhea" id="RHEA-COMP:11605"/>
        <dbReference type="ChEBI" id="CHEBI:15378"/>
        <dbReference type="ChEBI" id="CHEBI:30013"/>
        <dbReference type="ChEBI" id="CHEBI:30616"/>
        <dbReference type="ChEBI" id="CHEBI:61977"/>
        <dbReference type="ChEBI" id="CHEBI:456216"/>
        <dbReference type="EC" id="2.7.11.1"/>
    </reaction>
</comment>
<dbReference type="EC" id="2.7.11.1" evidence="1"/>
<protein>
    <recommendedName>
        <fullName evidence="1">non-specific serine/threonine protein kinase</fullName>
        <ecNumber evidence="1">2.7.11.1</ecNumber>
    </recommendedName>
</protein>
<evidence type="ECO:0000256" key="9">
    <source>
        <dbReference type="ARBA" id="ARBA00059329"/>
    </source>
</evidence>
<evidence type="ECO:0000256" key="1">
    <source>
        <dbReference type="ARBA" id="ARBA00012513"/>
    </source>
</evidence>
<comment type="similarity">
    <text evidence="11">Belongs to the protein kinase superfamily.</text>
</comment>
<sequence length="354" mass="41708">MARQARFYADVLSTKDPEYYKYESLSIKWNSTENYEIIKKIGHGKYSEVFEGIDILNNQKIVIKVLKPVKKEKYKREVKILMNLAGGTNVIKLLNTVKDPVSKTPALIFEYVNNTHFRTLYPLLTDFQVRYYIFELLKALDYSHSMGIMHRDVKPQNVMIDHSQRLLRLIDWGLAEFYHPLTEYNVRVASRYFKGPELLVDDELYYYSLDMWSLGAMLAGIIFQKDPFFHGRDNQDQLVKIAKILGTQELYKYLDKYGLELNSQLEKMVGKHTQKSWQRFITPENQHLAVPEVLDLLNLMLKYDHHDRILPHEAMKHPYFAPVMQMWTDIENGRLPSNPQQLETALIIKNRLKA</sequence>
<evidence type="ECO:0000256" key="6">
    <source>
        <dbReference type="ARBA" id="ARBA00022840"/>
    </source>
</evidence>
<dbReference type="Gene3D" id="3.30.200.20">
    <property type="entry name" value="Phosphorylase Kinase, domain 1"/>
    <property type="match status" value="1"/>
</dbReference>
<dbReference type="EMBL" id="MPUH01001212">
    <property type="protein sequence ID" value="OMJ69326.1"/>
    <property type="molecule type" value="Genomic_DNA"/>
</dbReference>
<dbReference type="InterPro" id="IPR017441">
    <property type="entry name" value="Protein_kinase_ATP_BS"/>
</dbReference>
<dbReference type="InterPro" id="IPR011009">
    <property type="entry name" value="Kinase-like_dom_sf"/>
</dbReference>
<dbReference type="SUPFAM" id="SSF56112">
    <property type="entry name" value="Protein kinase-like (PK-like)"/>
    <property type="match status" value="1"/>
</dbReference>
<dbReference type="GO" id="GO:0005634">
    <property type="term" value="C:nucleus"/>
    <property type="evidence" value="ECO:0007669"/>
    <property type="project" value="TreeGrafter"/>
</dbReference>
<dbReference type="CDD" id="cd14132">
    <property type="entry name" value="STKc_CK2_alpha"/>
    <property type="match status" value="1"/>
</dbReference>
<evidence type="ECO:0000256" key="3">
    <source>
        <dbReference type="ARBA" id="ARBA00022679"/>
    </source>
</evidence>
<dbReference type="PANTHER" id="PTHR24054">
    <property type="entry name" value="CASEIN KINASE II SUBUNIT ALPHA"/>
    <property type="match status" value="1"/>
</dbReference>
<name>A0A1R2AXV3_9CILI</name>
<reference evidence="13 14" key="1">
    <citation type="submission" date="2016-11" db="EMBL/GenBank/DDBJ databases">
        <title>The macronuclear genome of Stentor coeruleus: a giant cell with tiny introns.</title>
        <authorList>
            <person name="Slabodnick M."/>
            <person name="Ruby J.G."/>
            <person name="Reiff S.B."/>
            <person name="Swart E.C."/>
            <person name="Gosai S."/>
            <person name="Prabakaran S."/>
            <person name="Witkowska E."/>
            <person name="Larue G.E."/>
            <person name="Fisher S."/>
            <person name="Freeman R.M."/>
            <person name="Gunawardena J."/>
            <person name="Chu W."/>
            <person name="Stover N.A."/>
            <person name="Gregory B.D."/>
            <person name="Nowacki M."/>
            <person name="Derisi J."/>
            <person name="Roy S.W."/>
            <person name="Marshall W.F."/>
            <person name="Sood P."/>
        </authorList>
    </citation>
    <scope>NUCLEOTIDE SEQUENCE [LARGE SCALE GENOMIC DNA]</scope>
    <source>
        <strain evidence="13">WM001</strain>
    </source>
</reference>
<dbReference type="InterPro" id="IPR000719">
    <property type="entry name" value="Prot_kinase_dom"/>
</dbReference>
<dbReference type="Gene3D" id="1.10.510.10">
    <property type="entry name" value="Transferase(Phosphotransferase) domain 1"/>
    <property type="match status" value="1"/>
</dbReference>
<dbReference type="SMART" id="SM00220">
    <property type="entry name" value="S_TKc"/>
    <property type="match status" value="1"/>
</dbReference>
<dbReference type="InterPro" id="IPR008271">
    <property type="entry name" value="Ser/Thr_kinase_AS"/>
</dbReference>
<evidence type="ECO:0000256" key="5">
    <source>
        <dbReference type="ARBA" id="ARBA00022777"/>
    </source>
</evidence>
<evidence type="ECO:0000256" key="8">
    <source>
        <dbReference type="ARBA" id="ARBA00048679"/>
    </source>
</evidence>
<evidence type="ECO:0000256" key="4">
    <source>
        <dbReference type="ARBA" id="ARBA00022741"/>
    </source>
</evidence>
<feature type="domain" description="Protein kinase" evidence="12">
    <location>
        <begin position="35"/>
        <end position="320"/>
    </location>
</feature>
<accession>A0A1R2AXV3</accession>
<evidence type="ECO:0000256" key="11">
    <source>
        <dbReference type="RuleBase" id="RU000304"/>
    </source>
</evidence>
<comment type="caution">
    <text evidence="13">The sequence shown here is derived from an EMBL/GenBank/DDBJ whole genome shotgun (WGS) entry which is preliminary data.</text>
</comment>
<comment type="function">
    <text evidence="9">Casein kinases are operationally defined by their preferential utilization of acidic proteins such as caseins as substrates. The alpha chain contains the catalytic site.</text>
</comment>
<keyword evidence="14" id="KW-1185">Reference proteome</keyword>
<dbReference type="GO" id="GO:0004674">
    <property type="term" value="F:protein serine/threonine kinase activity"/>
    <property type="evidence" value="ECO:0007669"/>
    <property type="project" value="UniProtKB-KW"/>
</dbReference>
<evidence type="ECO:0000256" key="7">
    <source>
        <dbReference type="ARBA" id="ARBA00047899"/>
    </source>
</evidence>
<proteinExistence type="inferred from homology"/>
<dbReference type="GO" id="GO:0051726">
    <property type="term" value="P:regulation of cell cycle"/>
    <property type="evidence" value="ECO:0007669"/>
    <property type="project" value="TreeGrafter"/>
</dbReference>
<dbReference type="Proteomes" id="UP000187209">
    <property type="component" value="Unassembled WGS sequence"/>
</dbReference>
<keyword evidence="5" id="KW-0418">Kinase</keyword>
<dbReference type="Pfam" id="PF00069">
    <property type="entry name" value="Pkinase"/>
    <property type="match status" value="1"/>
</dbReference>
<comment type="catalytic activity">
    <reaction evidence="8">
        <text>L-seryl-[protein] + ATP = O-phospho-L-seryl-[protein] + ADP + H(+)</text>
        <dbReference type="Rhea" id="RHEA:17989"/>
        <dbReference type="Rhea" id="RHEA-COMP:9863"/>
        <dbReference type="Rhea" id="RHEA-COMP:11604"/>
        <dbReference type="ChEBI" id="CHEBI:15378"/>
        <dbReference type="ChEBI" id="CHEBI:29999"/>
        <dbReference type="ChEBI" id="CHEBI:30616"/>
        <dbReference type="ChEBI" id="CHEBI:83421"/>
        <dbReference type="ChEBI" id="CHEBI:456216"/>
        <dbReference type="EC" id="2.7.11.1"/>
    </reaction>
</comment>
<dbReference type="PROSITE" id="PS50011">
    <property type="entry name" value="PROTEIN_KINASE_DOM"/>
    <property type="match status" value="1"/>
</dbReference>
<evidence type="ECO:0000313" key="13">
    <source>
        <dbReference type="EMBL" id="OMJ69326.1"/>
    </source>
</evidence>
<organism evidence="13 14">
    <name type="scientific">Stentor coeruleus</name>
    <dbReference type="NCBI Taxonomy" id="5963"/>
    <lineage>
        <taxon>Eukaryota</taxon>
        <taxon>Sar</taxon>
        <taxon>Alveolata</taxon>
        <taxon>Ciliophora</taxon>
        <taxon>Postciliodesmatophora</taxon>
        <taxon>Heterotrichea</taxon>
        <taxon>Heterotrichida</taxon>
        <taxon>Stentoridae</taxon>
        <taxon>Stentor</taxon>
    </lineage>
</organism>
<dbReference type="OrthoDB" id="10254671at2759"/>
<evidence type="ECO:0000313" key="14">
    <source>
        <dbReference type="Proteomes" id="UP000187209"/>
    </source>
</evidence>
<feature type="binding site" evidence="10">
    <location>
        <position position="64"/>
    </location>
    <ligand>
        <name>ATP</name>
        <dbReference type="ChEBI" id="CHEBI:30616"/>
    </ligand>
</feature>
<dbReference type="InterPro" id="IPR045216">
    <property type="entry name" value="CK2_alpha"/>
</dbReference>
<evidence type="ECO:0000259" key="12">
    <source>
        <dbReference type="PROSITE" id="PS50011"/>
    </source>
</evidence>
<keyword evidence="2 11" id="KW-0723">Serine/threonine-protein kinase</keyword>
<dbReference type="GO" id="GO:0005829">
    <property type="term" value="C:cytosol"/>
    <property type="evidence" value="ECO:0007669"/>
    <property type="project" value="TreeGrafter"/>
</dbReference>
<dbReference type="AlphaFoldDB" id="A0A1R2AXV3"/>
<evidence type="ECO:0000256" key="10">
    <source>
        <dbReference type="PROSITE-ProRule" id="PRU10141"/>
    </source>
</evidence>
<dbReference type="PANTHER" id="PTHR24054:SF0">
    <property type="entry name" value="CASEIN KINASE II SUBUNIT ALPHA"/>
    <property type="match status" value="1"/>
</dbReference>
<evidence type="ECO:0000256" key="2">
    <source>
        <dbReference type="ARBA" id="ARBA00022527"/>
    </source>
</evidence>
<dbReference type="PROSITE" id="PS00107">
    <property type="entry name" value="PROTEIN_KINASE_ATP"/>
    <property type="match status" value="1"/>
</dbReference>
<dbReference type="FunFam" id="1.10.510.10:FF:000059">
    <property type="entry name" value="Casein kinase II subunit alpha"/>
    <property type="match status" value="1"/>
</dbReference>
<gene>
    <name evidence="13" type="ORF">SteCoe_32987</name>
</gene>
<keyword evidence="4 10" id="KW-0547">Nucleotide-binding</keyword>
<keyword evidence="3" id="KW-0808">Transferase</keyword>
<keyword evidence="6 10" id="KW-0067">ATP-binding</keyword>
<dbReference type="PROSITE" id="PS00108">
    <property type="entry name" value="PROTEIN_KINASE_ST"/>
    <property type="match status" value="1"/>
</dbReference>
<dbReference type="FunFam" id="3.30.200.20:FF:000088">
    <property type="entry name" value="Casein kinase II subunit alpha"/>
    <property type="match status" value="1"/>
</dbReference>
<dbReference type="GO" id="GO:0005956">
    <property type="term" value="C:protein kinase CK2 complex"/>
    <property type="evidence" value="ECO:0007669"/>
    <property type="project" value="TreeGrafter"/>
</dbReference>